<proteinExistence type="predicted"/>
<organism evidence="1 2">
    <name type="scientific">Aureobasidium namibiae CBS 147.97</name>
    <dbReference type="NCBI Taxonomy" id="1043004"/>
    <lineage>
        <taxon>Eukaryota</taxon>
        <taxon>Fungi</taxon>
        <taxon>Dikarya</taxon>
        <taxon>Ascomycota</taxon>
        <taxon>Pezizomycotina</taxon>
        <taxon>Dothideomycetes</taxon>
        <taxon>Dothideomycetidae</taxon>
        <taxon>Dothideales</taxon>
        <taxon>Saccotheciaceae</taxon>
        <taxon>Aureobasidium</taxon>
    </lineage>
</organism>
<keyword evidence="2" id="KW-1185">Reference proteome</keyword>
<evidence type="ECO:0000313" key="2">
    <source>
        <dbReference type="Proteomes" id="UP000027730"/>
    </source>
</evidence>
<name>A0A074WRA0_9PEZI</name>
<protein>
    <submittedName>
        <fullName evidence="1">Uncharacterized protein</fullName>
    </submittedName>
</protein>
<dbReference type="Proteomes" id="UP000027730">
    <property type="component" value="Unassembled WGS sequence"/>
</dbReference>
<dbReference type="HOGENOM" id="CLU_1360164_0_0_1"/>
<dbReference type="EMBL" id="KL584705">
    <property type="protein sequence ID" value="KEQ75700.1"/>
    <property type="molecule type" value="Genomic_DNA"/>
</dbReference>
<dbReference type="AlphaFoldDB" id="A0A074WRA0"/>
<evidence type="ECO:0000313" key="1">
    <source>
        <dbReference type="EMBL" id="KEQ75700.1"/>
    </source>
</evidence>
<dbReference type="RefSeq" id="XP_013429905.1">
    <property type="nucleotide sequence ID" value="XM_013574451.1"/>
</dbReference>
<dbReference type="STRING" id="1043004.A0A074WRA0"/>
<reference evidence="1 2" key="1">
    <citation type="journal article" date="2014" name="BMC Genomics">
        <title>Genome sequencing of four Aureobasidium pullulans varieties: biotechnological potential, stress tolerance, and description of new species.</title>
        <authorList>
            <person name="Gostin Ar C."/>
            <person name="Ohm R.A."/>
            <person name="Kogej T."/>
            <person name="Sonjak S."/>
            <person name="Turk M."/>
            <person name="Zajc J."/>
            <person name="Zalar P."/>
            <person name="Grube M."/>
            <person name="Sun H."/>
            <person name="Han J."/>
            <person name="Sharma A."/>
            <person name="Chiniquy J."/>
            <person name="Ngan C.Y."/>
            <person name="Lipzen A."/>
            <person name="Barry K."/>
            <person name="Grigoriev I.V."/>
            <person name="Gunde-Cimerman N."/>
        </authorList>
    </citation>
    <scope>NUCLEOTIDE SEQUENCE [LARGE SCALE GENOMIC DNA]</scope>
    <source>
        <strain evidence="1 2">CBS 147.97</strain>
    </source>
</reference>
<accession>A0A074WRA0</accession>
<dbReference type="GeneID" id="25416550"/>
<sequence>MKLTLFLFALPALGNPLQNMFEKRAACNAVCHNCARAVTGTAAGLSVSQSRVNTDCSSFQQETVYPSATTITITSGSEFTTIQPDLAGITIVPSSLPSYVSKACTPSMAASARFASACSCAGVTVSTTIAPTPTATNVVPAICGRGYFTGQACQPQQYSIGSTDAAGCTRRCEDVSNFGFGCFRGEVVDGQCILNIRCCTQ</sequence>
<gene>
    <name evidence="1" type="ORF">M436DRAFT_80099</name>
</gene>